<accession>A0A7I7XDM1</accession>
<dbReference type="RefSeq" id="WP_163743696.1">
    <property type="nucleotide sequence ID" value="NZ_AP022610.1"/>
</dbReference>
<dbReference type="KEGG" id="mmag:MMAD_18000"/>
<evidence type="ECO:0000313" key="3">
    <source>
        <dbReference type="Proteomes" id="UP000466517"/>
    </source>
</evidence>
<reference evidence="2 3" key="1">
    <citation type="journal article" date="2019" name="Emerg. Microbes Infect.">
        <title>Comprehensive subspecies identification of 175 nontuberculous mycobacteria species based on 7547 genomic profiles.</title>
        <authorList>
            <person name="Matsumoto Y."/>
            <person name="Kinjo T."/>
            <person name="Motooka D."/>
            <person name="Nabeya D."/>
            <person name="Jung N."/>
            <person name="Uechi K."/>
            <person name="Horii T."/>
            <person name="Iida T."/>
            <person name="Fujita J."/>
            <person name="Nakamura S."/>
        </authorList>
    </citation>
    <scope>NUCLEOTIDE SEQUENCE [LARGE SCALE GENOMIC DNA]</scope>
    <source>
        <strain evidence="2 3">JCM 13574</strain>
    </source>
</reference>
<keyword evidence="3" id="KW-1185">Reference proteome</keyword>
<proteinExistence type="predicted"/>
<feature type="region of interest" description="Disordered" evidence="1">
    <location>
        <begin position="13"/>
        <end position="40"/>
    </location>
</feature>
<sequence length="160" mass="16476">MLPAAGMLLGAGCTASTPPTSVTTSTSPAPQPRSSTVAVPPAPRSVAWFDLDVGDCLADPPPTDPNVVTVAVVDCTSPHRAEVYRRAPLAVNAAVVSVATRKCNEGFTAYTGEPVGNGRFAITYLIDSNQNRTASDPEPSTVICLLQAPDGGPLTTSARR</sequence>
<gene>
    <name evidence="2" type="primary">lppN</name>
    <name evidence="2" type="ORF">MMAD_18000</name>
</gene>
<evidence type="ECO:0000256" key="1">
    <source>
        <dbReference type="SAM" id="MobiDB-lite"/>
    </source>
</evidence>
<dbReference type="Proteomes" id="UP000466517">
    <property type="component" value="Chromosome"/>
</dbReference>
<feature type="compositionally biased region" description="Low complexity" evidence="1">
    <location>
        <begin position="14"/>
        <end position="28"/>
    </location>
</feature>
<dbReference type="EMBL" id="AP022610">
    <property type="protein sequence ID" value="BBZ27505.1"/>
    <property type="molecule type" value="Genomic_DNA"/>
</dbReference>
<name>A0A7I7XDM1_9MYCO</name>
<protein>
    <submittedName>
        <fullName evidence="2">Putative lipoprotein LppN</fullName>
    </submittedName>
</protein>
<evidence type="ECO:0000313" key="2">
    <source>
        <dbReference type="EMBL" id="BBZ27505.1"/>
    </source>
</evidence>
<organism evidence="2 3">
    <name type="scientific">Mycolicibacterium madagascariense</name>
    <dbReference type="NCBI Taxonomy" id="212765"/>
    <lineage>
        <taxon>Bacteria</taxon>
        <taxon>Bacillati</taxon>
        <taxon>Actinomycetota</taxon>
        <taxon>Actinomycetes</taxon>
        <taxon>Mycobacteriales</taxon>
        <taxon>Mycobacteriaceae</taxon>
        <taxon>Mycolicibacterium</taxon>
    </lineage>
</organism>
<dbReference type="AlphaFoldDB" id="A0A7I7XDM1"/>
<keyword evidence="2" id="KW-0449">Lipoprotein</keyword>